<gene>
    <name evidence="1" type="ORF">US96_C0055G0002</name>
</gene>
<dbReference type="EMBL" id="LBUZ01000055">
    <property type="protein sequence ID" value="KKQ73703.1"/>
    <property type="molecule type" value="Genomic_DNA"/>
</dbReference>
<protein>
    <submittedName>
        <fullName evidence="1">Uncharacterized protein</fullName>
    </submittedName>
</protein>
<evidence type="ECO:0000313" key="2">
    <source>
        <dbReference type="Proteomes" id="UP000034181"/>
    </source>
</evidence>
<evidence type="ECO:0000313" key="1">
    <source>
        <dbReference type="EMBL" id="KKQ73703.1"/>
    </source>
</evidence>
<reference evidence="1 2" key="1">
    <citation type="journal article" date="2015" name="Nature">
        <title>rRNA introns, odd ribosomes, and small enigmatic genomes across a large radiation of phyla.</title>
        <authorList>
            <person name="Brown C.T."/>
            <person name="Hug L.A."/>
            <person name="Thomas B.C."/>
            <person name="Sharon I."/>
            <person name="Castelle C.J."/>
            <person name="Singh A."/>
            <person name="Wilkins M.J."/>
            <person name="Williams K.H."/>
            <person name="Banfield J.F."/>
        </authorList>
    </citation>
    <scope>NUCLEOTIDE SEQUENCE [LARGE SCALE GENOMIC DNA]</scope>
</reference>
<name>A0A0G0K1W4_9BACT</name>
<dbReference type="AlphaFoldDB" id="A0A0G0K1W4"/>
<dbReference type="Proteomes" id="UP000034181">
    <property type="component" value="Unassembled WGS sequence"/>
</dbReference>
<organism evidence="1 2">
    <name type="scientific">Candidatus Woesebacteria bacterium GW2011_GWB1_38_5b</name>
    <dbReference type="NCBI Taxonomy" id="1618569"/>
    <lineage>
        <taxon>Bacteria</taxon>
        <taxon>Candidatus Woeseibacteriota</taxon>
    </lineage>
</organism>
<proteinExistence type="predicted"/>
<accession>A0A0G0K1W4</accession>
<comment type="caution">
    <text evidence="1">The sequence shown here is derived from an EMBL/GenBank/DDBJ whole genome shotgun (WGS) entry which is preliminary data.</text>
</comment>
<sequence>MKLNGYRPTHKNKWFFIKYGILNIQELALLEYYADIFDFDKNHRTFGLFEINFEEIASIFSCKSANTVRNWHNKLLKLGFIRKTELKYVYELSCHLRYINPGKWGGQAVHFQEIEKDQPIEVILQSFGINLQSIGKKIQPVGKNSQNLGSKPTPIALGSSKDGIYSSDKKYVLVKQGLRSNEEYVRLKEEMGLNSLEIDDMKWIDENLISRQVVTNDNEGEIVSLFFNGSYEHFHRNLITLK</sequence>